<evidence type="ECO:0000313" key="3">
    <source>
        <dbReference type="Proteomes" id="UP000031532"/>
    </source>
</evidence>
<keyword evidence="1" id="KW-0472">Membrane</keyword>
<feature type="transmembrane region" description="Helical" evidence="1">
    <location>
        <begin position="48"/>
        <end position="67"/>
    </location>
</feature>
<name>A0A9X5I3P9_9CYAN</name>
<dbReference type="Proteomes" id="UP000031532">
    <property type="component" value="Unassembled WGS sequence"/>
</dbReference>
<accession>A0A9X5I3P9</accession>
<keyword evidence="3" id="KW-1185">Reference proteome</keyword>
<feature type="transmembrane region" description="Helical" evidence="1">
    <location>
        <begin position="103"/>
        <end position="122"/>
    </location>
</feature>
<dbReference type="RefSeq" id="WP_039716740.1">
    <property type="nucleotide sequence ID" value="NZ_JTJC03000002.1"/>
</dbReference>
<feature type="transmembrane region" description="Helical" evidence="1">
    <location>
        <begin position="74"/>
        <end position="91"/>
    </location>
</feature>
<evidence type="ECO:0000313" key="2">
    <source>
        <dbReference type="EMBL" id="NHC34723.1"/>
    </source>
</evidence>
<keyword evidence="1" id="KW-1133">Transmembrane helix</keyword>
<keyword evidence="1" id="KW-0812">Transmembrane</keyword>
<protein>
    <submittedName>
        <fullName evidence="2">Uncharacterized protein</fullName>
    </submittedName>
</protein>
<dbReference type="EMBL" id="JTJC03000002">
    <property type="protein sequence ID" value="NHC34723.1"/>
    <property type="molecule type" value="Genomic_DNA"/>
</dbReference>
<evidence type="ECO:0000256" key="1">
    <source>
        <dbReference type="SAM" id="Phobius"/>
    </source>
</evidence>
<feature type="transmembrane region" description="Helical" evidence="1">
    <location>
        <begin position="129"/>
        <end position="148"/>
    </location>
</feature>
<dbReference type="OrthoDB" id="9865283at2"/>
<gene>
    <name evidence="2" type="ORF">QH73_0008630</name>
</gene>
<dbReference type="AlphaFoldDB" id="A0A9X5I3P9"/>
<reference evidence="2 3" key="1">
    <citation type="journal article" date="2015" name="Genome Announc.">
        <title>Draft Genome Sequence of the Terrestrial Cyanobacterium Scytonema millei VB511283, Isolated from Eastern India.</title>
        <authorList>
            <person name="Sen D."/>
            <person name="Chandrababunaidu M.M."/>
            <person name="Singh D."/>
            <person name="Sanghi N."/>
            <person name="Ghorai A."/>
            <person name="Mishra G.P."/>
            <person name="Madduluri M."/>
            <person name="Adhikary S.P."/>
            <person name="Tripathy S."/>
        </authorList>
    </citation>
    <scope>NUCLEOTIDE SEQUENCE [LARGE SCALE GENOMIC DNA]</scope>
    <source>
        <strain evidence="2 3">VB511283</strain>
    </source>
</reference>
<comment type="caution">
    <text evidence="2">The sequence shown here is derived from an EMBL/GenBank/DDBJ whole genome shotgun (WGS) entry which is preliminary data.</text>
</comment>
<sequence length="155" mass="17088">MVPADFVERRSCDRIFSHRKIISLGVIAVILYTVVGFCLASLKINLGFWSIGILFYHWQLANLVGVASSRYRQNGSIALTGLVGTAIAYLVQQAKSSLLPYHWLAIGLVATINSYVMTAIALRYWQKLGAIAFTTAVAWLGLLLGWIAHNYPSIS</sequence>
<organism evidence="2 3">
    <name type="scientific">Scytonema millei VB511283</name>
    <dbReference type="NCBI Taxonomy" id="1245923"/>
    <lineage>
        <taxon>Bacteria</taxon>
        <taxon>Bacillati</taxon>
        <taxon>Cyanobacteriota</taxon>
        <taxon>Cyanophyceae</taxon>
        <taxon>Nostocales</taxon>
        <taxon>Scytonemataceae</taxon>
        <taxon>Scytonema</taxon>
    </lineage>
</organism>
<feature type="transmembrane region" description="Helical" evidence="1">
    <location>
        <begin position="21"/>
        <end position="42"/>
    </location>
</feature>
<proteinExistence type="predicted"/>